<protein>
    <recommendedName>
        <fullName evidence="5">DUF4355 domain-containing protein</fullName>
    </recommendedName>
</protein>
<reference evidence="3 4" key="1">
    <citation type="submission" date="2020-06" db="EMBL/GenBank/DDBJ databases">
        <title>Characterization of fructooligosaccharide metabolism and fructooligosaccharide-degrading enzymes in human commensal butyrate producers.</title>
        <authorList>
            <person name="Tanno H."/>
            <person name="Fujii T."/>
            <person name="Hirano K."/>
            <person name="Maeno S."/>
            <person name="Tonozuka T."/>
            <person name="Sakamoto M."/>
            <person name="Ohkuma M."/>
            <person name="Tochio T."/>
            <person name="Endo A."/>
        </authorList>
    </citation>
    <scope>NUCLEOTIDE SEQUENCE [LARGE SCALE GENOMIC DNA]</scope>
    <source>
        <strain evidence="3 4">JCM 31056</strain>
    </source>
</reference>
<evidence type="ECO:0000256" key="1">
    <source>
        <dbReference type="SAM" id="Coils"/>
    </source>
</evidence>
<dbReference type="RefSeq" id="WP_188885741.1">
    <property type="nucleotide sequence ID" value="NZ_BLYJ01000017.1"/>
</dbReference>
<feature type="region of interest" description="Disordered" evidence="2">
    <location>
        <begin position="301"/>
        <end position="330"/>
    </location>
</feature>
<feature type="region of interest" description="Disordered" evidence="2">
    <location>
        <begin position="24"/>
        <end position="100"/>
    </location>
</feature>
<organism evidence="3 4">
    <name type="scientific">Butyricicoccus faecihominis</name>
    <dbReference type="NCBI Taxonomy" id="1712515"/>
    <lineage>
        <taxon>Bacteria</taxon>
        <taxon>Bacillati</taxon>
        <taxon>Bacillota</taxon>
        <taxon>Clostridia</taxon>
        <taxon>Eubacteriales</taxon>
        <taxon>Butyricicoccaceae</taxon>
        <taxon>Butyricicoccus</taxon>
    </lineage>
</organism>
<evidence type="ECO:0000256" key="2">
    <source>
        <dbReference type="SAM" id="MobiDB-lite"/>
    </source>
</evidence>
<feature type="coiled-coil region" evidence="1">
    <location>
        <begin position="212"/>
        <end position="243"/>
    </location>
</feature>
<dbReference type="Proteomes" id="UP000620147">
    <property type="component" value="Unassembled WGS sequence"/>
</dbReference>
<evidence type="ECO:0000313" key="4">
    <source>
        <dbReference type="Proteomes" id="UP000620147"/>
    </source>
</evidence>
<keyword evidence="1" id="KW-0175">Coiled coil</keyword>
<proteinExistence type="predicted"/>
<accession>A0ABQ1E047</accession>
<sequence>MDWKTSNHMGGSEIRDSIGLQYFAEDGNTSDTGADMDGFNGDDFLAALEGNDDLENQQTAAEGAEETVQDGAENQRAEEQQEEPENQPPEGGEVPPETVEQSVQTVPLVYNGQQILLPADAVQALTGALGANPVELLQKGMNYDRKAEREMRVLDQYAEAAGMNRQQYLEQLEGARNEQLLSAEIEKCRAEFPETPDAALKAIAEGRMASQRAAAAQAAEQQRAELSAMQQRIDQTVEQAREEADARAWEEYVSLSGVKSFEEVPKRVLELVQQEAMTPVAAHWRYQAEQNAQAVQIEKKNNQNKMTSPGSVQGNEGDTSDPFLRGLLGL</sequence>
<feature type="compositionally biased region" description="Polar residues" evidence="2">
    <location>
        <begin position="303"/>
        <end position="317"/>
    </location>
</feature>
<evidence type="ECO:0008006" key="5">
    <source>
        <dbReference type="Google" id="ProtNLM"/>
    </source>
</evidence>
<gene>
    <name evidence="3" type="ORF">BUFA31_15000</name>
</gene>
<evidence type="ECO:0000313" key="3">
    <source>
        <dbReference type="EMBL" id="GFO88336.1"/>
    </source>
</evidence>
<feature type="compositionally biased region" description="Low complexity" evidence="2">
    <location>
        <begin position="88"/>
        <end position="100"/>
    </location>
</feature>
<comment type="caution">
    <text evidence="3">The sequence shown here is derived from an EMBL/GenBank/DDBJ whole genome shotgun (WGS) entry which is preliminary data.</text>
</comment>
<name>A0ABQ1E047_9FIRM</name>
<dbReference type="EMBL" id="BLYJ01000017">
    <property type="protein sequence ID" value="GFO88336.1"/>
    <property type="molecule type" value="Genomic_DNA"/>
</dbReference>
<keyword evidence="4" id="KW-1185">Reference proteome</keyword>